<comment type="caution">
    <text evidence="1">The sequence shown here is derived from an EMBL/GenBank/DDBJ whole genome shotgun (WGS) entry which is preliminary data.</text>
</comment>
<protein>
    <submittedName>
        <fullName evidence="1">Uncharacterized protein</fullName>
    </submittedName>
</protein>
<dbReference type="EMBL" id="QGKX02000095">
    <property type="protein sequence ID" value="KAF3571639.1"/>
    <property type="molecule type" value="Genomic_DNA"/>
</dbReference>
<reference evidence="1" key="1">
    <citation type="submission" date="2019-12" db="EMBL/GenBank/DDBJ databases">
        <title>Genome sequencing and annotation of Brassica cretica.</title>
        <authorList>
            <person name="Studholme D.J."/>
            <person name="Sarris P."/>
        </authorList>
    </citation>
    <scope>NUCLEOTIDE SEQUENCE</scope>
    <source>
        <strain evidence="1">PFS-109/04</strain>
        <tissue evidence="1">Leaf</tissue>
    </source>
</reference>
<evidence type="ECO:0000313" key="1">
    <source>
        <dbReference type="EMBL" id="KAF3571639.1"/>
    </source>
</evidence>
<dbReference type="AlphaFoldDB" id="A0A8S9RFX5"/>
<proteinExistence type="predicted"/>
<dbReference type="Proteomes" id="UP000712600">
    <property type="component" value="Unassembled WGS sequence"/>
</dbReference>
<gene>
    <name evidence="1" type="ORF">F2Q69_00063340</name>
</gene>
<sequence>MFIDEKHLKTNQSLLQWVSSLPEVNQTKPQIGFLRAQGYLIEKHNFAIVVGGNMCLALCFHRGGEKWIRSVFLITVVIGGGDD</sequence>
<name>A0A8S9RFX5_BRACR</name>
<accession>A0A8S9RFX5</accession>
<evidence type="ECO:0000313" key="2">
    <source>
        <dbReference type="Proteomes" id="UP000712600"/>
    </source>
</evidence>
<organism evidence="1 2">
    <name type="scientific">Brassica cretica</name>
    <name type="common">Mustard</name>
    <dbReference type="NCBI Taxonomy" id="69181"/>
    <lineage>
        <taxon>Eukaryota</taxon>
        <taxon>Viridiplantae</taxon>
        <taxon>Streptophyta</taxon>
        <taxon>Embryophyta</taxon>
        <taxon>Tracheophyta</taxon>
        <taxon>Spermatophyta</taxon>
        <taxon>Magnoliopsida</taxon>
        <taxon>eudicotyledons</taxon>
        <taxon>Gunneridae</taxon>
        <taxon>Pentapetalae</taxon>
        <taxon>rosids</taxon>
        <taxon>malvids</taxon>
        <taxon>Brassicales</taxon>
        <taxon>Brassicaceae</taxon>
        <taxon>Brassiceae</taxon>
        <taxon>Brassica</taxon>
    </lineage>
</organism>